<evidence type="ECO:0000313" key="2">
    <source>
        <dbReference type="EMBL" id="KAK2603060.1"/>
    </source>
</evidence>
<dbReference type="AlphaFoldDB" id="A0AAD9SB98"/>
<feature type="region of interest" description="Disordered" evidence="1">
    <location>
        <begin position="24"/>
        <end position="51"/>
    </location>
</feature>
<feature type="compositionally biased region" description="Low complexity" evidence="1">
    <location>
        <begin position="34"/>
        <end position="51"/>
    </location>
</feature>
<sequence>MASVWTGVEKRAYLTSTAAMMVSSVRPSKKHYDSSSSASSYGSFSSSDSDVSASSLRASMERPVASIEIIRCLRCARSVEMTTTDDASMYGMIRVGTGIYYCDRCARTTGYGK</sequence>
<accession>A0AAD9SB98</accession>
<dbReference type="Proteomes" id="UP001265746">
    <property type="component" value="Unassembled WGS sequence"/>
</dbReference>
<evidence type="ECO:0000256" key="1">
    <source>
        <dbReference type="SAM" id="MobiDB-lite"/>
    </source>
</evidence>
<proteinExistence type="predicted"/>
<keyword evidence="3" id="KW-1185">Reference proteome</keyword>
<name>A0AAD9SB98_PHOAM</name>
<comment type="caution">
    <text evidence="2">The sequence shown here is derived from an EMBL/GenBank/DDBJ whole genome shotgun (WGS) entry which is preliminary data.</text>
</comment>
<dbReference type="EMBL" id="JAUJFL010000005">
    <property type="protein sequence ID" value="KAK2603060.1"/>
    <property type="molecule type" value="Genomic_DNA"/>
</dbReference>
<protein>
    <submittedName>
        <fullName evidence="2">Uncharacterized protein</fullName>
    </submittedName>
</protein>
<gene>
    <name evidence="2" type="ORF">N8I77_009544</name>
</gene>
<reference evidence="2" key="1">
    <citation type="submission" date="2023-06" db="EMBL/GenBank/DDBJ databases">
        <authorList>
            <person name="Noh H."/>
        </authorList>
    </citation>
    <scope>NUCLEOTIDE SEQUENCE</scope>
    <source>
        <strain evidence="2">DUCC20226</strain>
    </source>
</reference>
<organism evidence="2 3">
    <name type="scientific">Phomopsis amygdali</name>
    <name type="common">Fusicoccum amygdali</name>
    <dbReference type="NCBI Taxonomy" id="1214568"/>
    <lineage>
        <taxon>Eukaryota</taxon>
        <taxon>Fungi</taxon>
        <taxon>Dikarya</taxon>
        <taxon>Ascomycota</taxon>
        <taxon>Pezizomycotina</taxon>
        <taxon>Sordariomycetes</taxon>
        <taxon>Sordariomycetidae</taxon>
        <taxon>Diaporthales</taxon>
        <taxon>Diaporthaceae</taxon>
        <taxon>Diaporthe</taxon>
    </lineage>
</organism>
<evidence type="ECO:0000313" key="3">
    <source>
        <dbReference type="Proteomes" id="UP001265746"/>
    </source>
</evidence>